<feature type="compositionally biased region" description="Basic and acidic residues" evidence="1">
    <location>
        <begin position="27"/>
        <end position="37"/>
    </location>
</feature>
<feature type="region of interest" description="Disordered" evidence="1">
    <location>
        <begin position="16"/>
        <end position="83"/>
    </location>
</feature>
<keyword evidence="3" id="KW-1185">Reference proteome</keyword>
<dbReference type="EMBL" id="JAVFKM010000029">
    <property type="protein sequence ID" value="MEF3118626.1"/>
    <property type="molecule type" value="Genomic_DNA"/>
</dbReference>
<feature type="compositionally biased region" description="Gly residues" evidence="1">
    <location>
        <begin position="63"/>
        <end position="82"/>
    </location>
</feature>
<dbReference type="Proteomes" id="UP001348265">
    <property type="component" value="Unassembled WGS sequence"/>
</dbReference>
<comment type="caution">
    <text evidence="2">The sequence shown here is derived from an EMBL/GenBank/DDBJ whole genome shotgun (WGS) entry which is preliminary data.</text>
</comment>
<gene>
    <name evidence="2" type="ORF">RB636_36320</name>
</gene>
<reference evidence="2 3" key="1">
    <citation type="submission" date="2023-08" db="EMBL/GenBank/DDBJ databases">
        <authorList>
            <person name="Sharma P."/>
            <person name="Verma V."/>
            <person name="Mohan M.K."/>
            <person name="Dubey A.K."/>
        </authorList>
    </citation>
    <scope>NUCLEOTIDE SEQUENCE [LARGE SCALE GENOMIC DNA]</scope>
    <source>
        <strain evidence="2 3">ADP4</strain>
    </source>
</reference>
<evidence type="ECO:0000313" key="2">
    <source>
        <dbReference type="EMBL" id="MEF3118626.1"/>
    </source>
</evidence>
<proteinExistence type="predicted"/>
<name>A0ABU7X537_9ACTN</name>
<dbReference type="RefSeq" id="WP_331789635.1">
    <property type="nucleotide sequence ID" value="NZ_JAVFKM010000029.1"/>
</dbReference>
<organism evidence="2 3">
    <name type="scientific">Streptomyces chrestomyceticus</name>
    <dbReference type="NCBI Taxonomy" id="68185"/>
    <lineage>
        <taxon>Bacteria</taxon>
        <taxon>Bacillati</taxon>
        <taxon>Actinomycetota</taxon>
        <taxon>Actinomycetes</taxon>
        <taxon>Kitasatosporales</taxon>
        <taxon>Streptomycetaceae</taxon>
        <taxon>Streptomyces</taxon>
    </lineage>
</organism>
<evidence type="ECO:0000256" key="1">
    <source>
        <dbReference type="SAM" id="MobiDB-lite"/>
    </source>
</evidence>
<sequence length="178" mass="18216">MTVFLCAKCGNTLTPDLRRLPAVPDVSTHDKDRDRETGLAPSTVPPGHYAIDPEPWGAPFEPAGGGDGGGRGDGAGGGGGGRVMDDRALLMPPGMDDMVSAGPRNTVIVHPDDTPDLRRTAVPAGHHGCCGPLGTGGRNMACTCGTLIATLAADCMGPYELHLDPLRVYGYDGAGLEG</sequence>
<evidence type="ECO:0000313" key="3">
    <source>
        <dbReference type="Proteomes" id="UP001348265"/>
    </source>
</evidence>
<protein>
    <submittedName>
        <fullName evidence="2">Uncharacterized protein</fullName>
    </submittedName>
</protein>
<accession>A0ABU7X537</accession>